<dbReference type="AlphaFoldDB" id="A0A7D9L5T2"/>
<reference evidence="3" key="1">
    <citation type="submission" date="2020-04" db="EMBL/GenBank/DDBJ databases">
        <authorList>
            <person name="Alioto T."/>
            <person name="Alioto T."/>
            <person name="Gomez Garrido J."/>
        </authorList>
    </citation>
    <scope>NUCLEOTIDE SEQUENCE</scope>
    <source>
        <strain evidence="3">A484AB</strain>
    </source>
</reference>
<name>A0A7D9L5T2_PARCT</name>
<dbReference type="PANTHER" id="PTHR47331:SF1">
    <property type="entry name" value="GAG-LIKE PROTEIN"/>
    <property type="match status" value="1"/>
</dbReference>
<organism evidence="3 4">
    <name type="scientific">Paramuricea clavata</name>
    <name type="common">Red gorgonian</name>
    <name type="synonym">Violescent sea-whip</name>
    <dbReference type="NCBI Taxonomy" id="317549"/>
    <lineage>
        <taxon>Eukaryota</taxon>
        <taxon>Metazoa</taxon>
        <taxon>Cnidaria</taxon>
        <taxon>Anthozoa</taxon>
        <taxon>Octocorallia</taxon>
        <taxon>Malacalcyonacea</taxon>
        <taxon>Plexauridae</taxon>
        <taxon>Paramuricea</taxon>
    </lineage>
</organism>
<gene>
    <name evidence="3" type="ORF">PACLA_8A033481</name>
</gene>
<comment type="caution">
    <text evidence="3">The sequence shown here is derived from an EMBL/GenBank/DDBJ whole genome shotgun (WGS) entry which is preliminary data.</text>
</comment>
<protein>
    <submittedName>
        <fullName evidence="3">Uncharacterized protein</fullName>
    </submittedName>
</protein>
<feature type="region of interest" description="Disordered" evidence="2">
    <location>
        <begin position="664"/>
        <end position="697"/>
    </location>
</feature>
<proteinExistence type="predicted"/>
<feature type="coiled-coil region" evidence="1">
    <location>
        <begin position="108"/>
        <end position="168"/>
    </location>
</feature>
<feature type="compositionally biased region" description="Basic and acidic residues" evidence="2">
    <location>
        <begin position="672"/>
        <end position="690"/>
    </location>
</feature>
<keyword evidence="1" id="KW-0175">Coiled coil</keyword>
<keyword evidence="4" id="KW-1185">Reference proteome</keyword>
<evidence type="ECO:0000313" key="4">
    <source>
        <dbReference type="Proteomes" id="UP001152795"/>
    </source>
</evidence>
<feature type="compositionally biased region" description="Polar residues" evidence="2">
    <location>
        <begin position="227"/>
        <end position="249"/>
    </location>
</feature>
<evidence type="ECO:0000256" key="2">
    <source>
        <dbReference type="SAM" id="MobiDB-lite"/>
    </source>
</evidence>
<evidence type="ECO:0000313" key="3">
    <source>
        <dbReference type="EMBL" id="CAB4025834.1"/>
    </source>
</evidence>
<feature type="region of interest" description="Disordered" evidence="2">
    <location>
        <begin position="169"/>
        <end position="289"/>
    </location>
</feature>
<feature type="compositionally biased region" description="Acidic residues" evidence="2">
    <location>
        <begin position="188"/>
        <end position="197"/>
    </location>
</feature>
<dbReference type="EMBL" id="CACRXK020013846">
    <property type="protein sequence ID" value="CAB4025834.1"/>
    <property type="molecule type" value="Genomic_DNA"/>
</dbReference>
<evidence type="ECO:0000256" key="1">
    <source>
        <dbReference type="SAM" id="Coils"/>
    </source>
</evidence>
<accession>A0A7D9L5T2</accession>
<feature type="compositionally biased region" description="Basic and acidic residues" evidence="2">
    <location>
        <begin position="1"/>
        <end position="17"/>
    </location>
</feature>
<feature type="region of interest" description="Disordered" evidence="2">
    <location>
        <begin position="1"/>
        <end position="38"/>
    </location>
</feature>
<dbReference type="PANTHER" id="PTHR47331">
    <property type="entry name" value="PHD-TYPE DOMAIN-CONTAINING PROTEIN"/>
    <property type="match status" value="1"/>
</dbReference>
<dbReference type="Proteomes" id="UP001152795">
    <property type="component" value="Unassembled WGS sequence"/>
</dbReference>
<sequence>MSEKRNYTGRLDMDVVRGTRGPPLPEEQSGHYSTERVRSSGYLIQQRQEHLDYTAEWVNRVELPEGAHSTCPVKITEPIVGETRQRVTRSAPALSIRSGVSNRSTIVKTKLELELKHLKEKQRLDQEQRELHLEMQRHEMEQQKKLAELEERRRLHELEVRLAEAQMQEQLEHDEDDPDSRSNRGDDCPEILDQSEEQVDRPIAASGMNNNIETSTRDATDIPRVTLANQTSLKTHNSPSAQLPETTRNGEIPPQPSRMQPFPNHPQCSTPYARRPPREGDQQPSGQSLGCYREQSFNIQRRQPPVFVPRHLSGQHNPQHLGTYITNNVPLPEPDTTAQQIFEHQQQALNLMASTIGTTISKRFEMPRREYMTFDGNPLTYPSFMENFKTNVEDIEPSHNARRNFLIQLCSGKAKEAISGTVMLPAEEGYKSILHEMFGQTHIVAASHIDKITGGGPIKENENERLMQLARDMENCEMNLNKLGYQADINSRSNMSAVVMRLPRYIRSEWAKEAQNSRDRSKEPDFAQLTRFVVKKAKLANTEYGRLTSARYNNKKEFGKGPRVGRNVSTYLSHGSNTEIKGHSGDHSRHGNLTGRPKCLFCDRDGHTIEKCFKFQGKPYEERKSIVNTKRLCNLCLCKGHFASNCKRCRGCFVPGCGKRHHPMLNPAETAKGGKKDVPENQNEERKPDSHAIPTGNVQTGHCGATGTIKNQVCLQVIPAKVFGKDRSCEKKTYAIRDEGSNTTLVKESLVEELNSNGQPIDFTLTTMNNVSQESGRSHFLYVQGLEQKDCLEIPNALSLDNTEVTILIGTDVPEAHWKLEERRGRKKEPYAIRTPFGWSVAGPMESASANEVSSFFIQSEDDILTEKVNKMFQMDFSETTYCQDSEMSLEDKRALAIMEQSLIVVDSHCRLFKIGQQE</sequence>